<protein>
    <submittedName>
        <fullName evidence="2">PadR family transcriptional regulator</fullName>
    </submittedName>
</protein>
<proteinExistence type="predicted"/>
<name>A0A6N9URN9_9ACTN</name>
<dbReference type="InterPro" id="IPR005149">
    <property type="entry name" value="Tscrpt_reg_PadR_N"/>
</dbReference>
<gene>
    <name evidence="2" type="ORF">G3I46_20825</name>
</gene>
<dbReference type="Gene3D" id="1.10.10.10">
    <property type="entry name" value="Winged helix-like DNA-binding domain superfamily/Winged helix DNA-binding domain"/>
    <property type="match status" value="1"/>
</dbReference>
<dbReference type="InterPro" id="IPR052509">
    <property type="entry name" value="Metal_resp_DNA-bind_regulator"/>
</dbReference>
<organism evidence="2 3">
    <name type="scientific">Streptomyces coelicoflavus</name>
    <dbReference type="NCBI Taxonomy" id="285562"/>
    <lineage>
        <taxon>Bacteria</taxon>
        <taxon>Bacillati</taxon>
        <taxon>Actinomycetota</taxon>
        <taxon>Actinomycetes</taxon>
        <taxon>Kitasatosporales</taxon>
        <taxon>Streptomycetaceae</taxon>
        <taxon>Streptomyces</taxon>
    </lineage>
</organism>
<dbReference type="RefSeq" id="WP_042822343.1">
    <property type="nucleotide sequence ID" value="NZ_BEWB01000001.1"/>
</dbReference>
<dbReference type="EMBL" id="JAAGMB010000469">
    <property type="protein sequence ID" value="NEB18920.1"/>
    <property type="molecule type" value="Genomic_DNA"/>
</dbReference>
<dbReference type="PANTHER" id="PTHR33169">
    <property type="entry name" value="PADR-FAMILY TRANSCRIPTIONAL REGULATOR"/>
    <property type="match status" value="1"/>
</dbReference>
<feature type="domain" description="Transcription regulator PadR N-terminal" evidence="1">
    <location>
        <begin position="14"/>
        <end position="87"/>
    </location>
</feature>
<reference evidence="2 3" key="1">
    <citation type="submission" date="2020-01" db="EMBL/GenBank/DDBJ databases">
        <title>Insect and environment-associated Actinomycetes.</title>
        <authorList>
            <person name="Currrie C."/>
            <person name="Chevrette M."/>
            <person name="Carlson C."/>
            <person name="Stubbendieck R."/>
            <person name="Wendt-Pienkowski E."/>
        </authorList>
    </citation>
    <scope>NUCLEOTIDE SEQUENCE [LARGE SCALE GENOMIC DNA]</scope>
    <source>
        <strain evidence="2 3">SID14172</strain>
    </source>
</reference>
<keyword evidence="3" id="KW-1185">Reference proteome</keyword>
<dbReference type="SUPFAM" id="SSF46785">
    <property type="entry name" value="Winged helix' DNA-binding domain"/>
    <property type="match status" value="1"/>
</dbReference>
<evidence type="ECO:0000259" key="1">
    <source>
        <dbReference type="Pfam" id="PF03551"/>
    </source>
</evidence>
<dbReference type="PANTHER" id="PTHR33169:SF14">
    <property type="entry name" value="TRANSCRIPTIONAL REGULATOR RV3488"/>
    <property type="match status" value="1"/>
</dbReference>
<dbReference type="Proteomes" id="UP000469545">
    <property type="component" value="Unassembled WGS sequence"/>
</dbReference>
<comment type="caution">
    <text evidence="2">The sequence shown here is derived from an EMBL/GenBank/DDBJ whole genome shotgun (WGS) entry which is preliminary data.</text>
</comment>
<evidence type="ECO:0000313" key="3">
    <source>
        <dbReference type="Proteomes" id="UP000469545"/>
    </source>
</evidence>
<dbReference type="AlphaFoldDB" id="A0A6N9URN9"/>
<accession>A0A6N9URN9</accession>
<dbReference type="InterPro" id="IPR036390">
    <property type="entry name" value="WH_DNA-bd_sf"/>
</dbReference>
<dbReference type="Pfam" id="PF03551">
    <property type="entry name" value="PadR"/>
    <property type="match status" value="1"/>
</dbReference>
<sequence length="113" mass="12271">MRAEVLKGHLEGMILAVLESGPTYGYAVIETLRERSDGEVSLPSGTIYPALRRLESAGLVSSGWSEVGGRRRRTYELTPSGVEALKERRQAWHRAAEVITGVMGGPGTWTVST</sequence>
<dbReference type="InterPro" id="IPR036388">
    <property type="entry name" value="WH-like_DNA-bd_sf"/>
</dbReference>
<evidence type="ECO:0000313" key="2">
    <source>
        <dbReference type="EMBL" id="NEB18920.1"/>
    </source>
</evidence>